<proteinExistence type="predicted"/>
<comment type="caution">
    <text evidence="2">The sequence shown here is derived from an EMBL/GenBank/DDBJ whole genome shotgun (WGS) entry which is preliminary data.</text>
</comment>
<reference evidence="2 3" key="1">
    <citation type="submission" date="2022-06" db="EMBL/GenBank/DDBJ databases">
        <title>Dyella sp. Sa strain:Sa Genome sequencing.</title>
        <authorList>
            <person name="Park S."/>
        </authorList>
    </citation>
    <scope>NUCLEOTIDE SEQUENCE [LARGE SCALE GENOMIC DNA]</scope>
    <source>
        <strain evidence="2 3">Sa</strain>
    </source>
</reference>
<dbReference type="Proteomes" id="UP001204615">
    <property type="component" value="Unassembled WGS sequence"/>
</dbReference>
<organism evidence="2 3">
    <name type="scientific">Dyella lutea</name>
    <dbReference type="NCBI Taxonomy" id="2950441"/>
    <lineage>
        <taxon>Bacteria</taxon>
        <taxon>Pseudomonadati</taxon>
        <taxon>Pseudomonadota</taxon>
        <taxon>Gammaproteobacteria</taxon>
        <taxon>Lysobacterales</taxon>
        <taxon>Rhodanobacteraceae</taxon>
        <taxon>Dyella</taxon>
    </lineage>
</organism>
<gene>
    <name evidence="2" type="ORF">NC595_11685</name>
</gene>
<dbReference type="RefSeq" id="WP_253566615.1">
    <property type="nucleotide sequence ID" value="NZ_JAMZEK010000002.1"/>
</dbReference>
<sequence length="79" mass="8506">MSFTRYLKVLLCLVAAVASGFVAVAGLVRRAVPGLGQAAIVAGDMYRSSAQASQFWFLIVLWSAACAGFAWLAWCIYRS</sequence>
<evidence type="ECO:0000313" key="2">
    <source>
        <dbReference type="EMBL" id="MCP1374722.1"/>
    </source>
</evidence>
<dbReference type="EMBL" id="JAMZEK010000002">
    <property type="protein sequence ID" value="MCP1374722.1"/>
    <property type="molecule type" value="Genomic_DNA"/>
</dbReference>
<evidence type="ECO:0000313" key="3">
    <source>
        <dbReference type="Proteomes" id="UP001204615"/>
    </source>
</evidence>
<keyword evidence="1" id="KW-0812">Transmembrane</keyword>
<evidence type="ECO:0000256" key="1">
    <source>
        <dbReference type="SAM" id="Phobius"/>
    </source>
</evidence>
<keyword evidence="1" id="KW-0472">Membrane</keyword>
<protein>
    <submittedName>
        <fullName evidence="2">Uncharacterized protein</fullName>
    </submittedName>
</protein>
<feature type="transmembrane region" description="Helical" evidence="1">
    <location>
        <begin position="54"/>
        <end position="77"/>
    </location>
</feature>
<keyword evidence="3" id="KW-1185">Reference proteome</keyword>
<name>A0ABT1FBI1_9GAMM</name>
<keyword evidence="1" id="KW-1133">Transmembrane helix</keyword>
<accession>A0ABT1FBI1</accession>